<keyword evidence="2" id="KW-0728">SH3 domain</keyword>
<dbReference type="Pfam" id="PF07714">
    <property type="entry name" value="PK_Tyr_Ser-Thr"/>
    <property type="match status" value="1"/>
</dbReference>
<proteinExistence type="predicted"/>
<dbReference type="WBParaSite" id="ACRNAN_scaffold3061.g27865.t1">
    <property type="protein sequence ID" value="ACRNAN_scaffold3061.g27865.t1"/>
    <property type="gene ID" value="ACRNAN_scaffold3061.g27865"/>
</dbReference>
<dbReference type="PROSITE" id="PS50011">
    <property type="entry name" value="PROTEIN_KINASE_DOM"/>
    <property type="match status" value="1"/>
</dbReference>
<dbReference type="GO" id="GO:0004715">
    <property type="term" value="F:non-membrane spanning protein tyrosine kinase activity"/>
    <property type="evidence" value="ECO:0007669"/>
    <property type="project" value="UniProtKB-EC"/>
</dbReference>
<keyword evidence="3" id="KW-0808">Transferase</keyword>
<evidence type="ECO:0000259" key="11">
    <source>
        <dbReference type="PROSITE" id="PS50011"/>
    </source>
</evidence>
<sequence>MKSKENHQYQNASGGPPTPSLYQLLKEADLLEYHDKLKNVLKLRHSGDLAYTEEKDLTEIGMSRPEQKRLKREYLKYFPQTSLVVKLRKVFGKDGNERKSDCQLSPVDDNEQHVIPADNIQLCKELGKGEFGHVFQASWTQANGDVTQVAAKRILPEKLMANPTSFLQEAAIMTKMRHENVVRLFGVVLDTKSVMLISELAPCGSLLECLQKSALRDSFPVDNLCDFALQIAKGMQYLSSQRLIHRDLAARNVLVFSSSKVKISDFGLSRSLGVGEDYYRSEFNPTMKLPIAWCAPECINFLRFTSASDVWSYAVTLWEMFSYGQMPWNGYSGSQILHAIDTLRQKLECPESCPSDFYRIMCQCWSHEPERRPSFDDLVQNLPDVSPQLLVTVSECKNGHRDELQYSKNEVIILLDRCPSSVPNGEYWRGALRSGQTGLFKPSETVAYLGAENPAPSLDSKLLKSPANVKKSSKSASKLPPEKKKLLISEPQGEVLHTCHVGIDGKSFGLLQ</sequence>
<dbReference type="InterPro" id="IPR011009">
    <property type="entry name" value="Kinase-like_dom_sf"/>
</dbReference>
<evidence type="ECO:0000256" key="5">
    <source>
        <dbReference type="ARBA" id="ARBA00022777"/>
    </source>
</evidence>
<dbReference type="CDD" id="cd00174">
    <property type="entry name" value="SH3"/>
    <property type="match status" value="1"/>
</dbReference>
<evidence type="ECO:0000313" key="13">
    <source>
        <dbReference type="WBParaSite" id="ACRNAN_scaffold3061.g27865.t1"/>
    </source>
</evidence>
<dbReference type="SMART" id="SM00219">
    <property type="entry name" value="TyrKc"/>
    <property type="match status" value="1"/>
</dbReference>
<dbReference type="InterPro" id="IPR008266">
    <property type="entry name" value="Tyr_kinase_AS"/>
</dbReference>
<dbReference type="SUPFAM" id="SSF50044">
    <property type="entry name" value="SH3-domain"/>
    <property type="match status" value="1"/>
</dbReference>
<dbReference type="PRINTS" id="PR00109">
    <property type="entry name" value="TYRKINASE"/>
</dbReference>
<evidence type="ECO:0000256" key="4">
    <source>
        <dbReference type="ARBA" id="ARBA00022741"/>
    </source>
</evidence>
<dbReference type="InterPro" id="IPR000719">
    <property type="entry name" value="Prot_kinase_dom"/>
</dbReference>
<dbReference type="InterPro" id="IPR017441">
    <property type="entry name" value="Protein_kinase_ATP_BS"/>
</dbReference>
<keyword evidence="5" id="KW-0418">Kinase</keyword>
<dbReference type="AlphaFoldDB" id="A0A914DMA1"/>
<feature type="region of interest" description="Disordered" evidence="10">
    <location>
        <begin position="459"/>
        <end position="484"/>
    </location>
</feature>
<evidence type="ECO:0000256" key="1">
    <source>
        <dbReference type="ARBA" id="ARBA00011903"/>
    </source>
</evidence>
<dbReference type="GO" id="GO:0005524">
    <property type="term" value="F:ATP binding"/>
    <property type="evidence" value="ECO:0007669"/>
    <property type="project" value="UniProtKB-UniRule"/>
</dbReference>
<evidence type="ECO:0000256" key="3">
    <source>
        <dbReference type="ARBA" id="ARBA00022679"/>
    </source>
</evidence>
<dbReference type="GO" id="GO:0004674">
    <property type="term" value="F:protein serine/threonine kinase activity"/>
    <property type="evidence" value="ECO:0007669"/>
    <property type="project" value="UniProtKB-EC"/>
</dbReference>
<dbReference type="Gene3D" id="3.30.200.20">
    <property type="entry name" value="Phosphorylase Kinase, domain 1"/>
    <property type="match status" value="1"/>
</dbReference>
<evidence type="ECO:0000256" key="6">
    <source>
        <dbReference type="ARBA" id="ARBA00022840"/>
    </source>
</evidence>
<feature type="domain" description="Protein kinase" evidence="11">
    <location>
        <begin position="120"/>
        <end position="389"/>
    </location>
</feature>
<dbReference type="Pfam" id="PF22931">
    <property type="entry name" value="SAM_TNK"/>
    <property type="match status" value="1"/>
</dbReference>
<dbReference type="PROSITE" id="PS00107">
    <property type="entry name" value="PROTEIN_KINASE_ATP"/>
    <property type="match status" value="1"/>
</dbReference>
<feature type="compositionally biased region" description="Low complexity" evidence="10">
    <location>
        <begin position="464"/>
        <end position="479"/>
    </location>
</feature>
<evidence type="ECO:0000256" key="2">
    <source>
        <dbReference type="ARBA" id="ARBA00022443"/>
    </source>
</evidence>
<evidence type="ECO:0000256" key="8">
    <source>
        <dbReference type="ARBA" id="ARBA00047899"/>
    </source>
</evidence>
<evidence type="ECO:0000256" key="10">
    <source>
        <dbReference type="SAM" id="MobiDB-lite"/>
    </source>
</evidence>
<dbReference type="InterPro" id="IPR036028">
    <property type="entry name" value="SH3-like_dom_sf"/>
</dbReference>
<evidence type="ECO:0000313" key="12">
    <source>
        <dbReference type="Proteomes" id="UP000887540"/>
    </source>
</evidence>
<feature type="region of interest" description="Disordered" evidence="10">
    <location>
        <begin position="1"/>
        <end position="21"/>
    </location>
</feature>
<keyword evidence="4 9" id="KW-0547">Nucleotide-binding</keyword>
<feature type="binding site" evidence="9">
    <location>
        <position position="152"/>
    </location>
    <ligand>
        <name>ATP</name>
        <dbReference type="ChEBI" id="CHEBI:30616"/>
    </ligand>
</feature>
<name>A0A914DMA1_9BILA</name>
<dbReference type="PROSITE" id="PS00109">
    <property type="entry name" value="PROTEIN_KINASE_TYR"/>
    <property type="match status" value="1"/>
</dbReference>
<keyword evidence="7" id="KW-0829">Tyrosine-protein kinase</keyword>
<accession>A0A914DMA1</accession>
<dbReference type="EC" id="2.7.10.2" evidence="1"/>
<evidence type="ECO:0000256" key="7">
    <source>
        <dbReference type="ARBA" id="ARBA00023137"/>
    </source>
</evidence>
<keyword evidence="6 9" id="KW-0067">ATP-binding</keyword>
<organism evidence="12 13">
    <name type="scientific">Acrobeloides nanus</name>
    <dbReference type="NCBI Taxonomy" id="290746"/>
    <lineage>
        <taxon>Eukaryota</taxon>
        <taxon>Metazoa</taxon>
        <taxon>Ecdysozoa</taxon>
        <taxon>Nematoda</taxon>
        <taxon>Chromadorea</taxon>
        <taxon>Rhabditida</taxon>
        <taxon>Tylenchina</taxon>
        <taxon>Cephalobomorpha</taxon>
        <taxon>Cephaloboidea</taxon>
        <taxon>Cephalobidae</taxon>
        <taxon>Acrobeloides</taxon>
    </lineage>
</organism>
<reference evidence="13" key="1">
    <citation type="submission" date="2022-11" db="UniProtKB">
        <authorList>
            <consortium name="WormBaseParasite"/>
        </authorList>
    </citation>
    <scope>IDENTIFICATION</scope>
</reference>
<dbReference type="Proteomes" id="UP000887540">
    <property type="component" value="Unplaced"/>
</dbReference>
<keyword evidence="12" id="KW-1185">Reference proteome</keyword>
<dbReference type="InterPro" id="IPR055175">
    <property type="entry name" value="ACK/TNK-like_SAM"/>
</dbReference>
<evidence type="ECO:0000256" key="9">
    <source>
        <dbReference type="PROSITE-ProRule" id="PRU10141"/>
    </source>
</evidence>
<dbReference type="SUPFAM" id="SSF56112">
    <property type="entry name" value="Protein kinase-like (PK-like)"/>
    <property type="match status" value="1"/>
</dbReference>
<dbReference type="FunFam" id="1.10.510.10:FF:000521">
    <property type="entry name" value="Tyrosine-protein kinase pr2"/>
    <property type="match status" value="1"/>
</dbReference>
<dbReference type="InterPro" id="IPR001245">
    <property type="entry name" value="Ser-Thr/Tyr_kinase_cat_dom"/>
</dbReference>
<protein>
    <recommendedName>
        <fullName evidence="1">non-specific protein-tyrosine kinase</fullName>
        <ecNumber evidence="1">2.7.10.2</ecNumber>
    </recommendedName>
</protein>
<dbReference type="PANTHER" id="PTHR24418">
    <property type="entry name" value="TYROSINE-PROTEIN KINASE"/>
    <property type="match status" value="1"/>
</dbReference>
<dbReference type="InterPro" id="IPR020635">
    <property type="entry name" value="Tyr_kinase_cat_dom"/>
</dbReference>
<dbReference type="InterPro" id="IPR050198">
    <property type="entry name" value="Non-receptor_tyrosine_kinases"/>
</dbReference>
<dbReference type="Gene3D" id="1.10.510.10">
    <property type="entry name" value="Transferase(Phosphotransferase) domain 1"/>
    <property type="match status" value="1"/>
</dbReference>
<comment type="catalytic activity">
    <reaction evidence="8">
        <text>L-threonyl-[protein] + ATP = O-phospho-L-threonyl-[protein] + ADP + H(+)</text>
        <dbReference type="Rhea" id="RHEA:46608"/>
        <dbReference type="Rhea" id="RHEA-COMP:11060"/>
        <dbReference type="Rhea" id="RHEA-COMP:11605"/>
        <dbReference type="ChEBI" id="CHEBI:15378"/>
        <dbReference type="ChEBI" id="CHEBI:30013"/>
        <dbReference type="ChEBI" id="CHEBI:30616"/>
        <dbReference type="ChEBI" id="CHEBI:61977"/>
        <dbReference type="ChEBI" id="CHEBI:456216"/>
        <dbReference type="EC" id="2.7.11.1"/>
    </reaction>
</comment>